<evidence type="ECO:0000256" key="2">
    <source>
        <dbReference type="ARBA" id="ARBA00023015"/>
    </source>
</evidence>
<accession>A0A919D0B2</accession>
<keyword evidence="4" id="KW-0804">Transcription</keyword>
<dbReference type="AlphaFoldDB" id="A0A919D0B2"/>
<feature type="domain" description="HTH lysR-type" evidence="5">
    <location>
        <begin position="23"/>
        <end position="77"/>
    </location>
</feature>
<sequence>MSSIAGMLTSHTEDELPDLSTVWLRVFLEVARHGSFTVAARTLGWTQSAVSRQISALESALGGGALFDRLPRGVRLTEAGRSLVPHAEAVSASLRGAARDLAGLRAATGGRLRFGAFATADAALVPQALAAFHARHPRVRVAREEGLSPALLDRLAGGRLDLAVVSTTGRAPLAAYTLHHLLDETLYVAVPAGHPLAAGAGPVRLADLADADWIAGSARPEGTLLDAAVRQGFRPRVAHVVAEWTAKQGYVAAGLGVTLVPALAAASARPDITLLPVRTEDAPPRAVYAATPRGHTPTTATRAFVTALREAAERIPG</sequence>
<evidence type="ECO:0000256" key="4">
    <source>
        <dbReference type="ARBA" id="ARBA00023163"/>
    </source>
</evidence>
<comment type="caution">
    <text evidence="6">The sequence shown here is derived from an EMBL/GenBank/DDBJ whole genome shotgun (WGS) entry which is preliminary data.</text>
</comment>
<keyword evidence="2" id="KW-0805">Transcription regulation</keyword>
<evidence type="ECO:0000313" key="7">
    <source>
        <dbReference type="Proteomes" id="UP000655443"/>
    </source>
</evidence>
<dbReference type="SUPFAM" id="SSF46785">
    <property type="entry name" value="Winged helix' DNA-binding domain"/>
    <property type="match status" value="1"/>
</dbReference>
<dbReference type="CDD" id="cd08423">
    <property type="entry name" value="PBP2_LTTR_like_6"/>
    <property type="match status" value="1"/>
</dbReference>
<organism evidence="6 7">
    <name type="scientific">Streptomyces alanosinicus</name>
    <dbReference type="NCBI Taxonomy" id="68171"/>
    <lineage>
        <taxon>Bacteria</taxon>
        <taxon>Bacillati</taxon>
        <taxon>Actinomycetota</taxon>
        <taxon>Actinomycetes</taxon>
        <taxon>Kitasatosporales</taxon>
        <taxon>Streptomycetaceae</taxon>
        <taxon>Streptomyces</taxon>
    </lineage>
</organism>
<protein>
    <submittedName>
        <fullName evidence="6">LysR family transcriptional regulator</fullName>
    </submittedName>
</protein>
<dbReference type="FunFam" id="1.10.10.10:FF:000001">
    <property type="entry name" value="LysR family transcriptional regulator"/>
    <property type="match status" value="1"/>
</dbReference>
<dbReference type="InterPro" id="IPR036388">
    <property type="entry name" value="WH-like_DNA-bd_sf"/>
</dbReference>
<dbReference type="SUPFAM" id="SSF53850">
    <property type="entry name" value="Periplasmic binding protein-like II"/>
    <property type="match status" value="1"/>
</dbReference>
<reference evidence="6" key="2">
    <citation type="submission" date="2020-09" db="EMBL/GenBank/DDBJ databases">
        <authorList>
            <person name="Sun Q."/>
            <person name="Ohkuma M."/>
        </authorList>
    </citation>
    <scope>NUCLEOTIDE SEQUENCE</scope>
    <source>
        <strain evidence="6">JCM 4714</strain>
    </source>
</reference>
<evidence type="ECO:0000256" key="1">
    <source>
        <dbReference type="ARBA" id="ARBA00009437"/>
    </source>
</evidence>
<dbReference type="Proteomes" id="UP000655443">
    <property type="component" value="Unassembled WGS sequence"/>
</dbReference>
<proteinExistence type="inferred from homology"/>
<dbReference type="GO" id="GO:0003677">
    <property type="term" value="F:DNA binding"/>
    <property type="evidence" value="ECO:0007669"/>
    <property type="project" value="UniProtKB-KW"/>
</dbReference>
<dbReference type="PANTHER" id="PTHR30346">
    <property type="entry name" value="TRANSCRIPTIONAL DUAL REGULATOR HCAR-RELATED"/>
    <property type="match status" value="1"/>
</dbReference>
<dbReference type="InterPro" id="IPR005119">
    <property type="entry name" value="LysR_subst-bd"/>
</dbReference>
<dbReference type="GO" id="GO:0003700">
    <property type="term" value="F:DNA-binding transcription factor activity"/>
    <property type="evidence" value="ECO:0007669"/>
    <property type="project" value="InterPro"/>
</dbReference>
<dbReference type="PROSITE" id="PS50931">
    <property type="entry name" value="HTH_LYSR"/>
    <property type="match status" value="1"/>
</dbReference>
<evidence type="ECO:0000256" key="3">
    <source>
        <dbReference type="ARBA" id="ARBA00023125"/>
    </source>
</evidence>
<dbReference type="InterPro" id="IPR000847">
    <property type="entry name" value="LysR_HTH_N"/>
</dbReference>
<comment type="similarity">
    <text evidence="1">Belongs to the LysR transcriptional regulatory family.</text>
</comment>
<dbReference type="Gene3D" id="1.10.10.10">
    <property type="entry name" value="Winged helix-like DNA-binding domain superfamily/Winged helix DNA-binding domain"/>
    <property type="match status" value="1"/>
</dbReference>
<reference evidence="6" key="1">
    <citation type="journal article" date="2014" name="Int. J. Syst. Evol. Microbiol.">
        <title>Complete genome sequence of Corynebacterium casei LMG S-19264T (=DSM 44701T), isolated from a smear-ripened cheese.</title>
        <authorList>
            <consortium name="US DOE Joint Genome Institute (JGI-PGF)"/>
            <person name="Walter F."/>
            <person name="Albersmeier A."/>
            <person name="Kalinowski J."/>
            <person name="Ruckert C."/>
        </authorList>
    </citation>
    <scope>NUCLEOTIDE SEQUENCE</scope>
    <source>
        <strain evidence="6">JCM 4714</strain>
    </source>
</reference>
<dbReference type="GO" id="GO:0032993">
    <property type="term" value="C:protein-DNA complex"/>
    <property type="evidence" value="ECO:0007669"/>
    <property type="project" value="TreeGrafter"/>
</dbReference>
<dbReference type="EMBL" id="BMVG01000001">
    <property type="protein sequence ID" value="GHD98395.1"/>
    <property type="molecule type" value="Genomic_DNA"/>
</dbReference>
<dbReference type="Pfam" id="PF00126">
    <property type="entry name" value="HTH_1"/>
    <property type="match status" value="1"/>
</dbReference>
<evidence type="ECO:0000313" key="6">
    <source>
        <dbReference type="EMBL" id="GHD98395.1"/>
    </source>
</evidence>
<dbReference type="PANTHER" id="PTHR30346:SF29">
    <property type="entry name" value="LYSR SUBSTRATE-BINDING"/>
    <property type="match status" value="1"/>
</dbReference>
<dbReference type="Gene3D" id="3.40.190.10">
    <property type="entry name" value="Periplasmic binding protein-like II"/>
    <property type="match status" value="2"/>
</dbReference>
<gene>
    <name evidence="6" type="primary">gltC</name>
    <name evidence="6" type="ORF">GCM10010339_05400</name>
</gene>
<evidence type="ECO:0000259" key="5">
    <source>
        <dbReference type="PROSITE" id="PS50931"/>
    </source>
</evidence>
<keyword evidence="3" id="KW-0238">DNA-binding</keyword>
<dbReference type="InterPro" id="IPR036390">
    <property type="entry name" value="WH_DNA-bd_sf"/>
</dbReference>
<name>A0A919D0B2_9ACTN</name>
<keyword evidence="7" id="KW-1185">Reference proteome</keyword>
<dbReference type="Pfam" id="PF03466">
    <property type="entry name" value="LysR_substrate"/>
    <property type="match status" value="1"/>
</dbReference>